<comment type="subcellular location">
    <subcellularLocation>
        <location evidence="1">Membrane</location>
        <topology evidence="1">Multi-pass membrane protein</topology>
    </subcellularLocation>
</comment>
<dbReference type="PANTHER" id="PTHR43791:SF3">
    <property type="entry name" value="MAJOR FACILITATOR SUPERFAMILY (MFS) PROFILE DOMAIN-CONTAINING PROTEIN"/>
    <property type="match status" value="1"/>
</dbReference>
<dbReference type="InterPro" id="IPR011701">
    <property type="entry name" value="MFS"/>
</dbReference>
<dbReference type="SUPFAM" id="SSF103473">
    <property type="entry name" value="MFS general substrate transporter"/>
    <property type="match status" value="1"/>
</dbReference>
<dbReference type="Pfam" id="PF07690">
    <property type="entry name" value="MFS_1"/>
    <property type="match status" value="1"/>
</dbReference>
<dbReference type="AlphaFoldDB" id="A0A8H6YNU9"/>
<organism evidence="7 8">
    <name type="scientific">Mycena venus</name>
    <dbReference type="NCBI Taxonomy" id="2733690"/>
    <lineage>
        <taxon>Eukaryota</taxon>
        <taxon>Fungi</taxon>
        <taxon>Dikarya</taxon>
        <taxon>Basidiomycota</taxon>
        <taxon>Agaricomycotina</taxon>
        <taxon>Agaricomycetes</taxon>
        <taxon>Agaricomycetidae</taxon>
        <taxon>Agaricales</taxon>
        <taxon>Marasmiineae</taxon>
        <taxon>Mycenaceae</taxon>
        <taxon>Mycena</taxon>
    </lineage>
</organism>
<sequence>MGKEFSEKPQIELVEEIERMQTETTNPAFEKKTMQVSHWRLLPLPAAVHAISLVDRANLGGLDVGNRFSLLSGLYFVLYIPFLLPSNFYARIFGVRLWLTICVISWGTVQLGEGFVKSWNQLLACRILLGAFEAGFFPPLVFIITTWYKRHEVQKRLAVFYLASIVIAGFSGIFSYGITFLHGKGGLGAWNWIFIIEGILTLVLGILTLLFAVGFPQSNKFLSEKETKFVLARVQEDRGDALADDMTVAKVLHHLCDWILWAYPLMYLSSTMPAYAIGCLNLFMTGTVASLTAMFRPFHLDSVERNGLQYTGLIASRDASLCEYNIQTGASVL</sequence>
<feature type="transmembrane region" description="Helical" evidence="6">
    <location>
        <begin position="190"/>
        <end position="215"/>
    </location>
</feature>
<reference evidence="7" key="1">
    <citation type="submission" date="2020-05" db="EMBL/GenBank/DDBJ databases">
        <title>Mycena genomes resolve the evolution of fungal bioluminescence.</title>
        <authorList>
            <person name="Tsai I.J."/>
        </authorList>
    </citation>
    <scope>NUCLEOTIDE SEQUENCE</scope>
    <source>
        <strain evidence="7">CCC161011</strain>
    </source>
</reference>
<dbReference type="PANTHER" id="PTHR43791">
    <property type="entry name" value="PERMEASE-RELATED"/>
    <property type="match status" value="1"/>
</dbReference>
<feature type="transmembrane region" description="Helical" evidence="6">
    <location>
        <begin position="68"/>
        <end position="90"/>
    </location>
</feature>
<gene>
    <name evidence="7" type="ORF">MVEN_00521600</name>
</gene>
<dbReference type="Proteomes" id="UP000620124">
    <property type="component" value="Unassembled WGS sequence"/>
</dbReference>
<evidence type="ECO:0000256" key="2">
    <source>
        <dbReference type="ARBA" id="ARBA00022448"/>
    </source>
</evidence>
<evidence type="ECO:0000313" key="8">
    <source>
        <dbReference type="Proteomes" id="UP000620124"/>
    </source>
</evidence>
<dbReference type="InterPro" id="IPR036259">
    <property type="entry name" value="MFS_trans_sf"/>
</dbReference>
<dbReference type="GO" id="GO:0022857">
    <property type="term" value="F:transmembrane transporter activity"/>
    <property type="evidence" value="ECO:0007669"/>
    <property type="project" value="InterPro"/>
</dbReference>
<evidence type="ECO:0000313" key="7">
    <source>
        <dbReference type="EMBL" id="KAF7361774.1"/>
    </source>
</evidence>
<feature type="transmembrane region" description="Helical" evidence="6">
    <location>
        <begin position="274"/>
        <end position="295"/>
    </location>
</feature>
<keyword evidence="3 6" id="KW-0812">Transmembrane</keyword>
<evidence type="ECO:0000256" key="6">
    <source>
        <dbReference type="SAM" id="Phobius"/>
    </source>
</evidence>
<keyword evidence="5 6" id="KW-0472">Membrane</keyword>
<feature type="transmembrane region" description="Helical" evidence="6">
    <location>
        <begin position="127"/>
        <end position="147"/>
    </location>
</feature>
<feature type="transmembrane region" description="Helical" evidence="6">
    <location>
        <begin position="159"/>
        <end position="178"/>
    </location>
</feature>
<evidence type="ECO:0000256" key="4">
    <source>
        <dbReference type="ARBA" id="ARBA00022989"/>
    </source>
</evidence>
<keyword evidence="2" id="KW-0813">Transport</keyword>
<comment type="caution">
    <text evidence="7">The sequence shown here is derived from an EMBL/GenBank/DDBJ whole genome shotgun (WGS) entry which is preliminary data.</text>
</comment>
<dbReference type="GO" id="GO:0016020">
    <property type="term" value="C:membrane"/>
    <property type="evidence" value="ECO:0007669"/>
    <property type="project" value="UniProtKB-SubCell"/>
</dbReference>
<keyword evidence="4 6" id="KW-1133">Transmembrane helix</keyword>
<dbReference type="OrthoDB" id="3639251at2759"/>
<evidence type="ECO:0000256" key="1">
    <source>
        <dbReference type="ARBA" id="ARBA00004141"/>
    </source>
</evidence>
<evidence type="ECO:0000256" key="3">
    <source>
        <dbReference type="ARBA" id="ARBA00022692"/>
    </source>
</evidence>
<feature type="transmembrane region" description="Helical" evidence="6">
    <location>
        <begin position="97"/>
        <end position="115"/>
    </location>
</feature>
<evidence type="ECO:0000256" key="5">
    <source>
        <dbReference type="ARBA" id="ARBA00023136"/>
    </source>
</evidence>
<accession>A0A8H6YNU9</accession>
<dbReference type="Gene3D" id="1.20.1250.20">
    <property type="entry name" value="MFS general substrate transporter like domains"/>
    <property type="match status" value="1"/>
</dbReference>
<dbReference type="EMBL" id="JACAZI010000004">
    <property type="protein sequence ID" value="KAF7361774.1"/>
    <property type="molecule type" value="Genomic_DNA"/>
</dbReference>
<protein>
    <submittedName>
        <fullName evidence="7">Putative transporter C11D3.18C</fullName>
    </submittedName>
</protein>
<proteinExistence type="predicted"/>
<keyword evidence="8" id="KW-1185">Reference proteome</keyword>
<name>A0A8H6YNU9_9AGAR</name>